<dbReference type="InterPro" id="IPR009579">
    <property type="entry name" value="DUF1192"/>
</dbReference>
<accession>A0A840Z2B5</accession>
<organism evidence="2 3">
    <name type="scientific">Stakelama sediminis</name>
    <dbReference type="NCBI Taxonomy" id="463200"/>
    <lineage>
        <taxon>Bacteria</taxon>
        <taxon>Pseudomonadati</taxon>
        <taxon>Pseudomonadota</taxon>
        <taxon>Alphaproteobacteria</taxon>
        <taxon>Sphingomonadales</taxon>
        <taxon>Sphingomonadaceae</taxon>
        <taxon>Stakelama</taxon>
    </lineage>
</organism>
<dbReference type="EMBL" id="JACIJI010000008">
    <property type="protein sequence ID" value="MBB5720033.1"/>
    <property type="molecule type" value="Genomic_DNA"/>
</dbReference>
<dbReference type="Pfam" id="PF06698">
    <property type="entry name" value="DUF1192"/>
    <property type="match status" value="1"/>
</dbReference>
<proteinExistence type="predicted"/>
<dbReference type="RefSeq" id="WP_184005512.1">
    <property type="nucleotide sequence ID" value="NZ_BAABIF010000029.1"/>
</dbReference>
<keyword evidence="1" id="KW-0175">Coiled coil</keyword>
<dbReference type="Proteomes" id="UP000554342">
    <property type="component" value="Unassembled WGS sequence"/>
</dbReference>
<name>A0A840Z2B5_9SPHN</name>
<protein>
    <submittedName>
        <fullName evidence="2">Uncharacterized small protein (DUF1192 family)</fullName>
    </submittedName>
</protein>
<comment type="caution">
    <text evidence="2">The sequence shown here is derived from an EMBL/GenBank/DDBJ whole genome shotgun (WGS) entry which is preliminary data.</text>
</comment>
<gene>
    <name evidence="2" type="ORF">FHR23_002993</name>
</gene>
<keyword evidence="3" id="KW-1185">Reference proteome</keyword>
<feature type="coiled-coil region" evidence="1">
    <location>
        <begin position="28"/>
        <end position="55"/>
    </location>
</feature>
<sequence>MDVDENLPRRPGDPLADIARQDLDPLSVDELHARIAVLEAEIARARKKIEYAVNHRASAEALFKR</sequence>
<evidence type="ECO:0000256" key="1">
    <source>
        <dbReference type="SAM" id="Coils"/>
    </source>
</evidence>
<reference evidence="2 3" key="1">
    <citation type="submission" date="2020-08" db="EMBL/GenBank/DDBJ databases">
        <title>Genomic Encyclopedia of Type Strains, Phase IV (KMG-IV): sequencing the most valuable type-strain genomes for metagenomic binning, comparative biology and taxonomic classification.</title>
        <authorList>
            <person name="Goeker M."/>
        </authorList>
    </citation>
    <scope>NUCLEOTIDE SEQUENCE [LARGE SCALE GENOMIC DNA]</scope>
    <source>
        <strain evidence="2 3">DSM 27203</strain>
    </source>
</reference>
<evidence type="ECO:0000313" key="2">
    <source>
        <dbReference type="EMBL" id="MBB5720033.1"/>
    </source>
</evidence>
<dbReference type="AlphaFoldDB" id="A0A840Z2B5"/>
<evidence type="ECO:0000313" key="3">
    <source>
        <dbReference type="Proteomes" id="UP000554342"/>
    </source>
</evidence>